<evidence type="ECO:0000256" key="11">
    <source>
        <dbReference type="ARBA" id="ARBA00042436"/>
    </source>
</evidence>
<feature type="compositionally biased region" description="Basic and acidic residues" evidence="14">
    <location>
        <begin position="11"/>
        <end position="24"/>
    </location>
</feature>
<protein>
    <recommendedName>
        <fullName evidence="9">Protein farnesyltransferase/geranylgeranyltransferase type-1 subunit alpha</fullName>
        <ecNumber evidence="4">2.5.1.58</ecNumber>
        <ecNumber evidence="3">2.5.1.59</ecNumber>
    </recommendedName>
    <alternativeName>
        <fullName evidence="12">CAAX farnesyltransferase subunit alpha</fullName>
    </alternativeName>
    <alternativeName>
        <fullName evidence="11">FTase-alpha</fullName>
    </alternativeName>
    <alternativeName>
        <fullName evidence="10">Ras proteins prenyltransferase subunit alpha</fullName>
    </alternativeName>
    <alternativeName>
        <fullName evidence="13">Type I protein geranyl-geranyltransferase subunit alpha</fullName>
    </alternativeName>
</protein>
<evidence type="ECO:0000256" key="9">
    <source>
        <dbReference type="ARBA" id="ARBA00040965"/>
    </source>
</evidence>
<evidence type="ECO:0000256" key="6">
    <source>
        <dbReference type="ARBA" id="ARBA00022679"/>
    </source>
</evidence>
<dbReference type="SUPFAM" id="SSF48439">
    <property type="entry name" value="Protein prenylyltransferase"/>
    <property type="match status" value="1"/>
</dbReference>
<dbReference type="PROSITE" id="PS51147">
    <property type="entry name" value="PFTA"/>
    <property type="match status" value="5"/>
</dbReference>
<dbReference type="EC" id="2.5.1.58" evidence="4"/>
<dbReference type="EC" id="2.5.1.59" evidence="3"/>
<comment type="similarity">
    <text evidence="2">Belongs to the protein prenyltransferase subunit alpha family.</text>
</comment>
<sequence>MPPKNNKGGAKAKELSEAKQENDNSRPQTVFERAQAAYDLTRPPYDKEREELGGLHALSTVEKTAYANWFCTGSDELSCLSKKAQKELWKQVNETNRPLRRGQIDQPKPDQWGKDKLGRNIGDYTVPQYEQRIEKQAQLTGLKALGRSFASKRLYASKGLVDSSTGERYILTEEDIQAERERRKEMAALKKDLYGEKMGSYSTDPEWDDIVPIPQMEPEGALAAIAYPEDYAESMSYLRAVMAANEYSPRCLKLTEHIISMNPAHYTVWLYRFANIQHLDIPLLDEIEWLNGVALDFLKNYQIWHHRQLLVEHYYPTISGSPDEVKRFAKSERAFVMEMFAEDAKNYHVWSYRQFLTRKLGMWENEEHGELDSIEGMIDEDVRNNSAWSHRFFLVFSNPRYATPESHATEPDAGVPADVVDREVAYAQAKIQLAPQNQSPWNYLRGVLVKGGRELGSVKGFVEQYVQNLGEAEKEEVHSSHALEQLADIYEEAGDKEKADLCWKRLGEKWDRIRFGYWEWKRRSMKTAAASS</sequence>
<dbReference type="PANTHER" id="PTHR11129">
    <property type="entry name" value="PROTEIN FARNESYLTRANSFERASE ALPHA SUBUNIT/RAB GERANYLGERANYL TRANSFERASE ALPHA SUBUNIT"/>
    <property type="match status" value="1"/>
</dbReference>
<accession>A0ABR1TM95</accession>
<evidence type="ECO:0000256" key="4">
    <source>
        <dbReference type="ARBA" id="ARBA00012702"/>
    </source>
</evidence>
<reference evidence="15 16" key="1">
    <citation type="submission" date="2023-01" db="EMBL/GenBank/DDBJ databases">
        <title>Analysis of 21 Apiospora genomes using comparative genomics revels a genus with tremendous synthesis potential of carbohydrate active enzymes and secondary metabolites.</title>
        <authorList>
            <person name="Sorensen T."/>
        </authorList>
    </citation>
    <scope>NUCLEOTIDE SEQUENCE [LARGE SCALE GENOMIC DNA]</scope>
    <source>
        <strain evidence="15 16">CBS 83171</strain>
    </source>
</reference>
<feature type="region of interest" description="Disordered" evidence="14">
    <location>
        <begin position="100"/>
        <end position="119"/>
    </location>
</feature>
<evidence type="ECO:0000256" key="3">
    <source>
        <dbReference type="ARBA" id="ARBA00012700"/>
    </source>
</evidence>
<evidence type="ECO:0000256" key="10">
    <source>
        <dbReference type="ARBA" id="ARBA00041392"/>
    </source>
</evidence>
<keyword evidence="8" id="KW-0460">Magnesium</keyword>
<evidence type="ECO:0000256" key="12">
    <source>
        <dbReference type="ARBA" id="ARBA00043086"/>
    </source>
</evidence>
<gene>
    <name evidence="15" type="ORF">PG996_015834</name>
</gene>
<proteinExistence type="inferred from homology"/>
<dbReference type="Gene3D" id="1.25.40.120">
    <property type="entry name" value="Protein prenylyltransferase"/>
    <property type="match status" value="1"/>
</dbReference>
<evidence type="ECO:0000256" key="8">
    <source>
        <dbReference type="ARBA" id="ARBA00022842"/>
    </source>
</evidence>
<dbReference type="Pfam" id="PF01239">
    <property type="entry name" value="PPTA"/>
    <property type="match status" value="5"/>
</dbReference>
<evidence type="ECO:0000313" key="15">
    <source>
        <dbReference type="EMBL" id="KAK8047770.1"/>
    </source>
</evidence>
<keyword evidence="5" id="KW-0637">Prenyltransferase</keyword>
<evidence type="ECO:0000256" key="1">
    <source>
        <dbReference type="ARBA" id="ARBA00001946"/>
    </source>
</evidence>
<organism evidence="15 16">
    <name type="scientific">Apiospora saccharicola</name>
    <dbReference type="NCBI Taxonomy" id="335842"/>
    <lineage>
        <taxon>Eukaryota</taxon>
        <taxon>Fungi</taxon>
        <taxon>Dikarya</taxon>
        <taxon>Ascomycota</taxon>
        <taxon>Pezizomycotina</taxon>
        <taxon>Sordariomycetes</taxon>
        <taxon>Xylariomycetidae</taxon>
        <taxon>Amphisphaeriales</taxon>
        <taxon>Apiosporaceae</taxon>
        <taxon>Apiospora</taxon>
    </lineage>
</organism>
<evidence type="ECO:0000256" key="5">
    <source>
        <dbReference type="ARBA" id="ARBA00022602"/>
    </source>
</evidence>
<dbReference type="Proteomes" id="UP001446871">
    <property type="component" value="Unassembled WGS sequence"/>
</dbReference>
<evidence type="ECO:0000256" key="13">
    <source>
        <dbReference type="ARBA" id="ARBA00043219"/>
    </source>
</evidence>
<comment type="cofactor">
    <cofactor evidence="1">
        <name>Mg(2+)</name>
        <dbReference type="ChEBI" id="CHEBI:18420"/>
    </cofactor>
</comment>
<evidence type="ECO:0000256" key="14">
    <source>
        <dbReference type="SAM" id="MobiDB-lite"/>
    </source>
</evidence>
<feature type="compositionally biased region" description="Basic and acidic residues" evidence="14">
    <location>
        <begin position="107"/>
        <end position="118"/>
    </location>
</feature>
<name>A0ABR1TM95_9PEZI</name>
<evidence type="ECO:0000256" key="7">
    <source>
        <dbReference type="ARBA" id="ARBA00022737"/>
    </source>
</evidence>
<feature type="region of interest" description="Disordered" evidence="14">
    <location>
        <begin position="1"/>
        <end position="31"/>
    </location>
</feature>
<dbReference type="EMBL" id="JAQQWM010000009">
    <property type="protein sequence ID" value="KAK8047770.1"/>
    <property type="molecule type" value="Genomic_DNA"/>
</dbReference>
<keyword evidence="16" id="KW-1185">Reference proteome</keyword>
<evidence type="ECO:0000256" key="2">
    <source>
        <dbReference type="ARBA" id="ARBA00006734"/>
    </source>
</evidence>
<keyword evidence="7" id="KW-0677">Repeat</keyword>
<dbReference type="PANTHER" id="PTHR11129:SF1">
    <property type="entry name" value="PROTEIN FARNESYLTRANSFERASE_GERANYLGERANYLTRANSFERASE TYPE-1 SUBUNIT ALPHA"/>
    <property type="match status" value="1"/>
</dbReference>
<keyword evidence="6" id="KW-0808">Transferase</keyword>
<comment type="caution">
    <text evidence="15">The sequence shown here is derived from an EMBL/GenBank/DDBJ whole genome shotgun (WGS) entry which is preliminary data.</text>
</comment>
<dbReference type="InterPro" id="IPR002088">
    <property type="entry name" value="Prenyl_trans_a"/>
</dbReference>
<evidence type="ECO:0000313" key="16">
    <source>
        <dbReference type="Proteomes" id="UP001446871"/>
    </source>
</evidence>